<keyword evidence="8" id="KW-1185">Reference proteome</keyword>
<evidence type="ECO:0000313" key="8">
    <source>
        <dbReference type="Proteomes" id="UP000244081"/>
    </source>
</evidence>
<feature type="active site" evidence="6">
    <location>
        <position position="405"/>
    </location>
</feature>
<keyword evidence="3" id="KW-0808">Transferase</keyword>
<proteinExistence type="inferred from homology"/>
<dbReference type="OrthoDB" id="9782855at2"/>
<evidence type="ECO:0000256" key="5">
    <source>
        <dbReference type="ARBA" id="ARBA00023098"/>
    </source>
</evidence>
<dbReference type="SUPFAM" id="SSF53335">
    <property type="entry name" value="S-adenosyl-L-methionine-dependent methyltransferases"/>
    <property type="match status" value="1"/>
</dbReference>
<evidence type="ECO:0000256" key="3">
    <source>
        <dbReference type="ARBA" id="ARBA00022679"/>
    </source>
</evidence>
<evidence type="ECO:0000256" key="4">
    <source>
        <dbReference type="ARBA" id="ARBA00022691"/>
    </source>
</evidence>
<dbReference type="Pfam" id="PF02353">
    <property type="entry name" value="CMAS"/>
    <property type="match status" value="1"/>
</dbReference>
<dbReference type="Proteomes" id="UP000244081">
    <property type="component" value="Unassembled WGS sequence"/>
</dbReference>
<dbReference type="EMBL" id="QAYG01000001">
    <property type="protein sequence ID" value="PTW62758.1"/>
    <property type="molecule type" value="Genomic_DNA"/>
</dbReference>
<dbReference type="RefSeq" id="WP_107988279.1">
    <property type="nucleotide sequence ID" value="NZ_QAYG01000001.1"/>
</dbReference>
<sequence length="440" mass="49807">MNETTERQGDARLAGSLRQLIAMVRANLDAHFSLRLWDGSVEPLGRDVVPGLMLTINEPGVLPSLLRRPSLDRLIRHYAHGHIDIEGGTIIDIGAPFALDKSARRQLRRVGKLALAKALWPVLIARAISPDETRGFGAAADGKSRQTSDNKRFINFHYDVGNDFYDLFLDPEMQYSCAYFPTPETELEAAQLAKMDMTCARLRLKPGDRLLDIGCGWGGLLCHAVQHYGVIGHGVTLSEEQLAFATAKAKRLGLDDRITFELKDYRHLDGTFDKIVSVGMYEHIGLDNIPTYFDTVRRLLRPDGLFLNHAISRRAKRKRHRLIKRSEQRALQKYIFPGGELDDIGHTVMEMERAGFEVQDVENWRRHYETTTRIWCERLTARRAQAEALVGPELYRLWVAYLGGCSLAFHRGSARIYQTLATRSAKGIPPLPPTRADLYY</sequence>
<dbReference type="GO" id="GO:0008610">
    <property type="term" value="P:lipid biosynthetic process"/>
    <property type="evidence" value="ECO:0007669"/>
    <property type="project" value="InterPro"/>
</dbReference>
<comment type="similarity">
    <text evidence="1">Belongs to the CFA/CMAS family.</text>
</comment>
<protein>
    <submittedName>
        <fullName evidence="7">Cyclopropane-fatty-acyl-phospholipid synthase</fullName>
    </submittedName>
</protein>
<evidence type="ECO:0000313" key="7">
    <source>
        <dbReference type="EMBL" id="PTW62758.1"/>
    </source>
</evidence>
<keyword evidence="2" id="KW-0489">Methyltransferase</keyword>
<evidence type="ECO:0000256" key="1">
    <source>
        <dbReference type="ARBA" id="ARBA00010815"/>
    </source>
</evidence>
<organism evidence="7 8">
    <name type="scientific">Breoghania corrubedonensis</name>
    <dbReference type="NCBI Taxonomy" id="665038"/>
    <lineage>
        <taxon>Bacteria</taxon>
        <taxon>Pseudomonadati</taxon>
        <taxon>Pseudomonadota</taxon>
        <taxon>Alphaproteobacteria</taxon>
        <taxon>Hyphomicrobiales</taxon>
        <taxon>Stappiaceae</taxon>
        <taxon>Breoghania</taxon>
    </lineage>
</organism>
<accession>A0A2T5VGA0</accession>
<gene>
    <name evidence="7" type="ORF">C8N35_101806</name>
</gene>
<dbReference type="PANTHER" id="PTHR43667:SF1">
    <property type="entry name" value="CYCLOPROPANE-FATTY-ACYL-PHOSPHOLIPID SYNTHASE"/>
    <property type="match status" value="1"/>
</dbReference>
<dbReference type="PIRSF" id="PIRSF003085">
    <property type="entry name" value="CMAS"/>
    <property type="match status" value="1"/>
</dbReference>
<comment type="caution">
    <text evidence="7">The sequence shown here is derived from an EMBL/GenBank/DDBJ whole genome shotgun (WGS) entry which is preliminary data.</text>
</comment>
<evidence type="ECO:0000256" key="2">
    <source>
        <dbReference type="ARBA" id="ARBA00022603"/>
    </source>
</evidence>
<keyword evidence="5" id="KW-0443">Lipid metabolism</keyword>
<dbReference type="Gene3D" id="3.40.50.150">
    <property type="entry name" value="Vaccinia Virus protein VP39"/>
    <property type="match status" value="1"/>
</dbReference>
<name>A0A2T5VGA0_9HYPH</name>
<dbReference type="PANTHER" id="PTHR43667">
    <property type="entry name" value="CYCLOPROPANE-FATTY-ACYL-PHOSPHOLIPID SYNTHASE"/>
    <property type="match status" value="1"/>
</dbReference>
<dbReference type="GO" id="GO:0032259">
    <property type="term" value="P:methylation"/>
    <property type="evidence" value="ECO:0007669"/>
    <property type="project" value="UniProtKB-KW"/>
</dbReference>
<reference evidence="7 8" key="1">
    <citation type="submission" date="2018-04" db="EMBL/GenBank/DDBJ databases">
        <title>Genomic Encyclopedia of Archaeal and Bacterial Type Strains, Phase II (KMG-II): from individual species to whole genera.</title>
        <authorList>
            <person name="Goeker M."/>
        </authorList>
    </citation>
    <scope>NUCLEOTIDE SEQUENCE [LARGE SCALE GENOMIC DNA]</scope>
    <source>
        <strain evidence="7 8">DSM 23382</strain>
    </source>
</reference>
<dbReference type="InterPro" id="IPR029063">
    <property type="entry name" value="SAM-dependent_MTases_sf"/>
</dbReference>
<dbReference type="InterPro" id="IPR003333">
    <property type="entry name" value="CMAS"/>
</dbReference>
<evidence type="ECO:0000256" key="6">
    <source>
        <dbReference type="PIRSR" id="PIRSR003085-1"/>
    </source>
</evidence>
<dbReference type="CDD" id="cd02440">
    <property type="entry name" value="AdoMet_MTases"/>
    <property type="match status" value="1"/>
</dbReference>
<keyword evidence="4" id="KW-0949">S-adenosyl-L-methionine</keyword>
<dbReference type="AlphaFoldDB" id="A0A2T5VGA0"/>
<dbReference type="GO" id="GO:0008168">
    <property type="term" value="F:methyltransferase activity"/>
    <property type="evidence" value="ECO:0007669"/>
    <property type="project" value="UniProtKB-KW"/>
</dbReference>
<dbReference type="InterPro" id="IPR050723">
    <property type="entry name" value="CFA/CMAS"/>
</dbReference>